<name>A0A565B4B4_9BRAS</name>
<feature type="compositionally biased region" description="Basic and acidic residues" evidence="1">
    <location>
        <begin position="71"/>
        <end position="87"/>
    </location>
</feature>
<sequence>MKHLLVFHSEWLYEYRWLDVNREIMFEFNSKFQEFDIIECGAQILTYGTDGSNNDEDEAFEEEDDVQGSEKASKEKDEGIVDGDYKSVSRKRPRKTTRTSASTYLNLGKRPKTIDS</sequence>
<protein>
    <submittedName>
        <fullName evidence="2">Uncharacterized protein</fullName>
    </submittedName>
</protein>
<evidence type="ECO:0000313" key="2">
    <source>
        <dbReference type="EMBL" id="VVA96150.1"/>
    </source>
</evidence>
<feature type="compositionally biased region" description="Basic residues" evidence="1">
    <location>
        <begin position="88"/>
        <end position="97"/>
    </location>
</feature>
<accession>A0A565B4B4</accession>
<feature type="compositionally biased region" description="Acidic residues" evidence="1">
    <location>
        <begin position="53"/>
        <end position="67"/>
    </location>
</feature>
<feature type="region of interest" description="Disordered" evidence="1">
    <location>
        <begin position="48"/>
        <end position="116"/>
    </location>
</feature>
<dbReference type="Proteomes" id="UP000489600">
    <property type="component" value="Unassembled WGS sequence"/>
</dbReference>
<organism evidence="2 3">
    <name type="scientific">Arabis nemorensis</name>
    <dbReference type="NCBI Taxonomy" id="586526"/>
    <lineage>
        <taxon>Eukaryota</taxon>
        <taxon>Viridiplantae</taxon>
        <taxon>Streptophyta</taxon>
        <taxon>Embryophyta</taxon>
        <taxon>Tracheophyta</taxon>
        <taxon>Spermatophyta</taxon>
        <taxon>Magnoliopsida</taxon>
        <taxon>eudicotyledons</taxon>
        <taxon>Gunneridae</taxon>
        <taxon>Pentapetalae</taxon>
        <taxon>rosids</taxon>
        <taxon>malvids</taxon>
        <taxon>Brassicales</taxon>
        <taxon>Brassicaceae</taxon>
        <taxon>Arabideae</taxon>
        <taxon>Arabis</taxon>
    </lineage>
</organism>
<comment type="caution">
    <text evidence="2">The sequence shown here is derived from an EMBL/GenBank/DDBJ whole genome shotgun (WGS) entry which is preliminary data.</text>
</comment>
<gene>
    <name evidence="2" type="ORF">ANE_LOCUS6595</name>
</gene>
<keyword evidence="3" id="KW-1185">Reference proteome</keyword>
<reference evidence="2" key="1">
    <citation type="submission" date="2019-07" db="EMBL/GenBank/DDBJ databases">
        <authorList>
            <person name="Dittberner H."/>
        </authorList>
    </citation>
    <scope>NUCLEOTIDE SEQUENCE [LARGE SCALE GENOMIC DNA]</scope>
</reference>
<proteinExistence type="predicted"/>
<evidence type="ECO:0000313" key="3">
    <source>
        <dbReference type="Proteomes" id="UP000489600"/>
    </source>
</evidence>
<dbReference type="EMBL" id="CABITT030000003">
    <property type="protein sequence ID" value="VVA96150.1"/>
    <property type="molecule type" value="Genomic_DNA"/>
</dbReference>
<evidence type="ECO:0000256" key="1">
    <source>
        <dbReference type="SAM" id="MobiDB-lite"/>
    </source>
</evidence>
<dbReference type="AlphaFoldDB" id="A0A565B4B4"/>